<evidence type="ECO:0000256" key="4">
    <source>
        <dbReference type="ARBA" id="ARBA00022475"/>
    </source>
</evidence>
<organism evidence="10 11">
    <name type="scientific">Paeniglutamicibacter sulfureus</name>
    <dbReference type="NCBI Taxonomy" id="43666"/>
    <lineage>
        <taxon>Bacteria</taxon>
        <taxon>Bacillati</taxon>
        <taxon>Actinomycetota</taxon>
        <taxon>Actinomycetes</taxon>
        <taxon>Micrococcales</taxon>
        <taxon>Micrococcaceae</taxon>
        <taxon>Paeniglutamicibacter</taxon>
    </lineage>
</organism>
<feature type="transmembrane region" description="Helical" evidence="8">
    <location>
        <begin position="317"/>
        <end position="339"/>
    </location>
</feature>
<dbReference type="Proteomes" id="UP001183817">
    <property type="component" value="Unassembled WGS sequence"/>
</dbReference>
<dbReference type="Pfam" id="PF07690">
    <property type="entry name" value="MFS_1"/>
    <property type="match status" value="1"/>
</dbReference>
<evidence type="ECO:0000256" key="6">
    <source>
        <dbReference type="ARBA" id="ARBA00022989"/>
    </source>
</evidence>
<keyword evidence="7 8" id="KW-0472">Membrane</keyword>
<proteinExistence type="inferred from homology"/>
<feature type="transmembrane region" description="Helical" evidence="8">
    <location>
        <begin position="108"/>
        <end position="129"/>
    </location>
</feature>
<dbReference type="InterPro" id="IPR020846">
    <property type="entry name" value="MFS_dom"/>
</dbReference>
<sequence>MGTFHAMTNPGKTSASLLGILALLSAIAPFAIDMYLPAFPQMMSDLNTSATSVQLTLTTFMLGLATGQLVIGPLSDQFGRRRPLLLGTVACLAASALCALAPTIEWLIAMRFVQGFSGAAGVVLARAVITDIARGVNAARMFSIMMTVGGIAPVLAPLLGSGIIQGFGWRGVFWVLAGLNLLMIIGAAFLVRESLPPERRSAGGLKVLGSNAGQVLRNKPYLGFTLTFAFAMTAMFAYIAASPFVLQNIIGLGSTTYSLAFGANALGLTAASIVSARLVTRAGPKRLTYIGVGSLLAGSAALLCIIVFAGTPAIPTMLLLFVTVSALGLVLGNASALATAQVTRFAGTGSAILGALQFTLAAIASPIVGMAGEHSAVPMAAAMLVSAGISALFLCTMTRGASMQPEEEGNEKSAVSAPGVK</sequence>
<dbReference type="InterPro" id="IPR036259">
    <property type="entry name" value="MFS_trans_sf"/>
</dbReference>
<evidence type="ECO:0000313" key="11">
    <source>
        <dbReference type="Proteomes" id="UP001183817"/>
    </source>
</evidence>
<evidence type="ECO:0000259" key="9">
    <source>
        <dbReference type="PROSITE" id="PS50850"/>
    </source>
</evidence>
<dbReference type="PANTHER" id="PTHR23502">
    <property type="entry name" value="MAJOR FACILITATOR SUPERFAMILY"/>
    <property type="match status" value="1"/>
</dbReference>
<dbReference type="PROSITE" id="PS50850">
    <property type="entry name" value="MFS"/>
    <property type="match status" value="1"/>
</dbReference>
<evidence type="ECO:0000256" key="3">
    <source>
        <dbReference type="ARBA" id="ARBA00022448"/>
    </source>
</evidence>
<dbReference type="SUPFAM" id="SSF103473">
    <property type="entry name" value="MFS general substrate transporter"/>
    <property type="match status" value="1"/>
</dbReference>
<feature type="transmembrane region" description="Helical" evidence="8">
    <location>
        <begin position="171"/>
        <end position="191"/>
    </location>
</feature>
<keyword evidence="11" id="KW-1185">Reference proteome</keyword>
<feature type="transmembrane region" description="Helical" evidence="8">
    <location>
        <begin position="53"/>
        <end position="72"/>
    </location>
</feature>
<keyword evidence="3" id="KW-0813">Transport</keyword>
<protein>
    <submittedName>
        <fullName evidence="10">DHA1 family bicyclomycin/chloramphenicol resistance-like MFS transporter</fullName>
    </submittedName>
</protein>
<feature type="transmembrane region" description="Helical" evidence="8">
    <location>
        <begin position="261"/>
        <end position="280"/>
    </location>
</feature>
<feature type="transmembrane region" description="Helical" evidence="8">
    <location>
        <begin position="376"/>
        <end position="395"/>
    </location>
</feature>
<comment type="similarity">
    <text evidence="2">Belongs to the major facilitator superfamily. Bcr/CmlA family.</text>
</comment>
<dbReference type="Gene3D" id="1.20.1720.10">
    <property type="entry name" value="Multidrug resistance protein D"/>
    <property type="match status" value="1"/>
</dbReference>
<evidence type="ECO:0000256" key="7">
    <source>
        <dbReference type="ARBA" id="ARBA00023136"/>
    </source>
</evidence>
<feature type="transmembrane region" description="Helical" evidence="8">
    <location>
        <begin position="351"/>
        <end position="370"/>
    </location>
</feature>
<evidence type="ECO:0000256" key="2">
    <source>
        <dbReference type="ARBA" id="ARBA00006236"/>
    </source>
</evidence>
<feature type="transmembrane region" description="Helical" evidence="8">
    <location>
        <begin position="141"/>
        <end position="159"/>
    </location>
</feature>
<gene>
    <name evidence="10" type="ORF">J2S64_001396</name>
</gene>
<feature type="domain" description="Major facilitator superfamily (MFS) profile" evidence="9">
    <location>
        <begin position="17"/>
        <end position="399"/>
    </location>
</feature>
<feature type="transmembrane region" description="Helical" evidence="8">
    <location>
        <begin position="221"/>
        <end position="241"/>
    </location>
</feature>
<dbReference type="PROSITE" id="PS00216">
    <property type="entry name" value="SUGAR_TRANSPORT_1"/>
    <property type="match status" value="1"/>
</dbReference>
<dbReference type="InterPro" id="IPR004812">
    <property type="entry name" value="Efflux_drug-R_Bcr/CmlA"/>
</dbReference>
<evidence type="ECO:0000313" key="10">
    <source>
        <dbReference type="EMBL" id="MDR7357705.1"/>
    </source>
</evidence>
<evidence type="ECO:0000256" key="8">
    <source>
        <dbReference type="SAM" id="Phobius"/>
    </source>
</evidence>
<feature type="transmembrane region" description="Helical" evidence="8">
    <location>
        <begin position="287"/>
        <end position="311"/>
    </location>
</feature>
<dbReference type="PANTHER" id="PTHR23502:SF132">
    <property type="entry name" value="POLYAMINE TRANSPORTER 2-RELATED"/>
    <property type="match status" value="1"/>
</dbReference>
<evidence type="ECO:0000256" key="5">
    <source>
        <dbReference type="ARBA" id="ARBA00022692"/>
    </source>
</evidence>
<comment type="subcellular location">
    <subcellularLocation>
        <location evidence="1">Cell membrane</location>
        <topology evidence="1">Multi-pass membrane protein</topology>
    </subcellularLocation>
</comment>
<evidence type="ECO:0000256" key="1">
    <source>
        <dbReference type="ARBA" id="ARBA00004651"/>
    </source>
</evidence>
<comment type="caution">
    <text evidence="10">The sequence shown here is derived from an EMBL/GenBank/DDBJ whole genome shotgun (WGS) entry which is preliminary data.</text>
</comment>
<dbReference type="CDD" id="cd17320">
    <property type="entry name" value="MFS_MdfA_MDR_like"/>
    <property type="match status" value="1"/>
</dbReference>
<name>A0ABU2BGI6_9MICC</name>
<reference evidence="10 11" key="1">
    <citation type="submission" date="2023-07" db="EMBL/GenBank/DDBJ databases">
        <title>Sequencing the genomes of 1000 actinobacteria strains.</title>
        <authorList>
            <person name="Klenk H.-P."/>
        </authorList>
    </citation>
    <scope>NUCLEOTIDE SEQUENCE [LARGE SCALE GENOMIC DNA]</scope>
    <source>
        <strain evidence="10 11">DSM 20167</strain>
    </source>
</reference>
<keyword evidence="4" id="KW-1003">Cell membrane</keyword>
<accession>A0ABU2BGI6</accession>
<dbReference type="RefSeq" id="WP_310289334.1">
    <property type="nucleotide sequence ID" value="NZ_BAAAWO010000001.1"/>
</dbReference>
<keyword evidence="5 8" id="KW-0812">Transmembrane</keyword>
<dbReference type="EMBL" id="JAVDYI010000001">
    <property type="protein sequence ID" value="MDR7357705.1"/>
    <property type="molecule type" value="Genomic_DNA"/>
</dbReference>
<keyword evidence="6 8" id="KW-1133">Transmembrane helix</keyword>
<feature type="transmembrane region" description="Helical" evidence="8">
    <location>
        <begin position="84"/>
        <end position="102"/>
    </location>
</feature>
<dbReference type="InterPro" id="IPR011701">
    <property type="entry name" value="MFS"/>
</dbReference>
<dbReference type="NCBIfam" id="TIGR00710">
    <property type="entry name" value="efflux_Bcr_CflA"/>
    <property type="match status" value="1"/>
</dbReference>
<dbReference type="InterPro" id="IPR005829">
    <property type="entry name" value="Sugar_transporter_CS"/>
</dbReference>